<keyword evidence="7 10" id="KW-0648">Protein biosynthesis</keyword>
<dbReference type="GO" id="GO:0004827">
    <property type="term" value="F:proline-tRNA ligase activity"/>
    <property type="evidence" value="ECO:0007669"/>
    <property type="project" value="UniProtKB-UniRule"/>
</dbReference>
<dbReference type="NCBIfam" id="NF006625">
    <property type="entry name" value="PRK09194.1"/>
    <property type="match status" value="1"/>
</dbReference>
<dbReference type="SUPFAM" id="SSF52954">
    <property type="entry name" value="Class II aaRS ABD-related"/>
    <property type="match status" value="1"/>
</dbReference>
<dbReference type="GO" id="GO:0140096">
    <property type="term" value="F:catalytic activity, acting on a protein"/>
    <property type="evidence" value="ECO:0007669"/>
    <property type="project" value="UniProtKB-ARBA"/>
</dbReference>
<evidence type="ECO:0000256" key="8">
    <source>
        <dbReference type="ARBA" id="ARBA00023146"/>
    </source>
</evidence>
<gene>
    <name evidence="10 12" type="primary">proS</name>
    <name evidence="12" type="ordered locus">LSA_08240</name>
</gene>
<dbReference type="RefSeq" id="WP_014082088.1">
    <property type="nucleotide sequence ID" value="NC_015978.1"/>
</dbReference>
<dbReference type="HOGENOM" id="CLU_016739_0_0_9"/>
<dbReference type="PROSITE" id="PS50862">
    <property type="entry name" value="AA_TRNA_LIGASE_II"/>
    <property type="match status" value="1"/>
</dbReference>
<dbReference type="SUPFAM" id="SSF55826">
    <property type="entry name" value="YbaK/ProRS associated domain"/>
    <property type="match status" value="1"/>
</dbReference>
<feature type="domain" description="Aminoacyl-transfer RNA synthetases class-II family profile" evidence="11">
    <location>
        <begin position="33"/>
        <end position="465"/>
    </location>
</feature>
<evidence type="ECO:0000256" key="2">
    <source>
        <dbReference type="ARBA" id="ARBA00011738"/>
    </source>
</evidence>
<dbReference type="CDD" id="cd04334">
    <property type="entry name" value="ProRS-INS"/>
    <property type="match status" value="1"/>
</dbReference>
<evidence type="ECO:0000313" key="13">
    <source>
        <dbReference type="Proteomes" id="UP000001285"/>
    </source>
</evidence>
<dbReference type="EC" id="6.1.1.15" evidence="10"/>
<comment type="catalytic activity">
    <reaction evidence="9 10">
        <text>tRNA(Pro) + L-proline + ATP = L-prolyl-tRNA(Pro) + AMP + diphosphate</text>
        <dbReference type="Rhea" id="RHEA:14305"/>
        <dbReference type="Rhea" id="RHEA-COMP:9700"/>
        <dbReference type="Rhea" id="RHEA-COMP:9702"/>
        <dbReference type="ChEBI" id="CHEBI:30616"/>
        <dbReference type="ChEBI" id="CHEBI:33019"/>
        <dbReference type="ChEBI" id="CHEBI:60039"/>
        <dbReference type="ChEBI" id="CHEBI:78442"/>
        <dbReference type="ChEBI" id="CHEBI:78532"/>
        <dbReference type="ChEBI" id="CHEBI:456215"/>
        <dbReference type="EC" id="6.1.1.15"/>
    </reaction>
</comment>
<dbReference type="PRINTS" id="PR01046">
    <property type="entry name" value="TRNASYNTHPRO"/>
</dbReference>
<dbReference type="Gene3D" id="3.40.50.800">
    <property type="entry name" value="Anticodon-binding domain"/>
    <property type="match status" value="1"/>
</dbReference>
<dbReference type="EMBL" id="CP002461">
    <property type="protein sequence ID" value="AEN99230.1"/>
    <property type="molecule type" value="Genomic_DNA"/>
</dbReference>
<dbReference type="SUPFAM" id="SSF55681">
    <property type="entry name" value="Class II aaRS and biotin synthetases"/>
    <property type="match status" value="1"/>
</dbReference>
<reference evidence="12 13" key="1">
    <citation type="journal article" date="2011" name="Microb. Cell Fact.">
        <title>Genomic analysis reveals Lactobacillus sanfranciscensis as stable element in traditional sourdoughs.</title>
        <authorList>
            <person name="Vogel R.F."/>
            <person name="Pavlovic M."/>
            <person name="Ehrmann M.A."/>
            <person name="Wiezer A."/>
            <person name="Liesegang H."/>
            <person name="Offschanka S."/>
            <person name="Voget S."/>
            <person name="Angelov A."/>
            <person name="Bocker G."/>
            <person name="Liebl W."/>
        </authorList>
    </citation>
    <scope>NUCLEOTIDE SEQUENCE [LARGE SCALE GENOMIC DNA]</scope>
    <source>
        <strain evidence="12 13">TMW 1.1304</strain>
    </source>
</reference>
<dbReference type="Pfam" id="PF04073">
    <property type="entry name" value="tRNA_edit"/>
    <property type="match status" value="1"/>
</dbReference>
<evidence type="ECO:0000256" key="1">
    <source>
        <dbReference type="ARBA" id="ARBA00004496"/>
    </source>
</evidence>
<comment type="domain">
    <text evidence="10">Consists of three domains: the N-terminal catalytic domain, the editing domain and the C-terminal anticodon-binding domain.</text>
</comment>
<dbReference type="PANTHER" id="PTHR42753:SF2">
    <property type="entry name" value="PROLINE--TRNA LIGASE"/>
    <property type="match status" value="1"/>
</dbReference>
<dbReference type="PANTHER" id="PTHR42753">
    <property type="entry name" value="MITOCHONDRIAL RIBOSOME PROTEIN L39/PROLYL-TRNA LIGASE FAMILY MEMBER"/>
    <property type="match status" value="1"/>
</dbReference>
<dbReference type="NCBIfam" id="TIGR00409">
    <property type="entry name" value="proS_fam_II"/>
    <property type="match status" value="1"/>
</dbReference>
<dbReference type="OrthoDB" id="9809052at2"/>
<keyword evidence="5 10" id="KW-0547">Nucleotide-binding</keyword>
<sequence>MKQSKMLIPTQKQDPTGAEAISHKMLIRAGFIRQVSAGTYAYLPLAYRVLEKIEKIIKKEMNETGANEMLLPEIIPAQYWKDSERYESYGPELFKLKNRHDTDFILGPTHEETMTELIKGTISSYKKLPLNLYQIQDKFRDEDRPRYGLLRSREFRMLDAYSFASNDEELDATYKEMNDVFRKVFDQVGLNYLGIIGDSGSMGGSDSMEFSAPASVGEDTIVYSDDSDYAANLEMATDMFVNKKSHAELNDLELVDTPDVKNINQVSKFFDIDKSQIIKSLLYMVDEKPVLILIRGDQEVNPAKVKNHFHADEADLATIDQVSEYLGVKPGSVGPFDVPTDVPVLSDEYVQSIVNGVTGANQTDKHYQNVNPKRDLPELEYGDFRLVNEGDISPDGSGVLKFTKGIEIGHIFKLGTRYTKILGANILDENGRQKPIIMGCYGIGVSRLLSAISEQQADENGLVWPKAIAPFDVHLIPTNMKKDEQVELANQIYADLQATGLEVLMDDRKERAGVKFADSDLIGIPIRITIGKKADEGIVEVKIRKTGETVETKVDDLKNTIEILSKEI</sequence>
<dbReference type="GO" id="GO:0002161">
    <property type="term" value="F:aminoacyl-tRNA deacylase activity"/>
    <property type="evidence" value="ECO:0007669"/>
    <property type="project" value="InterPro"/>
</dbReference>
<dbReference type="InterPro" id="IPR036754">
    <property type="entry name" value="YbaK/aa-tRNA-synt-asso_dom_sf"/>
</dbReference>
<comment type="function">
    <text evidence="10">Catalyzes the attachment of proline to tRNA(Pro) in a two-step reaction: proline is first activated by ATP to form Pro-AMP and then transferred to the acceptor end of tRNA(Pro). As ProRS can inadvertently accommodate and process non-cognate amino acids such as alanine and cysteine, to avoid such errors it has two additional distinct editing activities against alanine. One activity is designated as 'pretransfer' editing and involves the tRNA(Pro)-independent hydrolysis of activated Ala-AMP. The other activity is designated 'posttransfer' editing and involves deacylation of mischarged Ala-tRNA(Pro). The misacylated Cys-tRNA(Pro) is not edited by ProRS.</text>
</comment>
<keyword evidence="6 10" id="KW-0067">ATP-binding</keyword>
<comment type="subunit">
    <text evidence="2 10">Homodimer.</text>
</comment>
<dbReference type="InterPro" id="IPR002314">
    <property type="entry name" value="aa-tRNA-synt_IIb"/>
</dbReference>
<evidence type="ECO:0000256" key="5">
    <source>
        <dbReference type="ARBA" id="ARBA00022741"/>
    </source>
</evidence>
<dbReference type="eggNOG" id="COG0442">
    <property type="taxonomic scope" value="Bacteria"/>
</dbReference>
<dbReference type="InterPro" id="IPR004500">
    <property type="entry name" value="Pro-tRNA-synth_IIa_bac-type"/>
</dbReference>
<dbReference type="InterPro" id="IPR050062">
    <property type="entry name" value="Pro-tRNA_synthetase"/>
</dbReference>
<dbReference type="InterPro" id="IPR045864">
    <property type="entry name" value="aa-tRNA-synth_II/BPL/LPL"/>
</dbReference>
<evidence type="ECO:0000256" key="4">
    <source>
        <dbReference type="ARBA" id="ARBA00022598"/>
    </source>
</evidence>
<dbReference type="HAMAP" id="MF_01569">
    <property type="entry name" value="Pro_tRNA_synth_type1"/>
    <property type="match status" value="1"/>
</dbReference>
<evidence type="ECO:0000313" key="12">
    <source>
        <dbReference type="EMBL" id="AEN99230.1"/>
    </source>
</evidence>
<organism evidence="12 13">
    <name type="scientific">Fructilactobacillus sanfranciscensis (strain TMW 1.1304)</name>
    <name type="common">Lactobacillus sanfranciscensis</name>
    <dbReference type="NCBI Taxonomy" id="714313"/>
    <lineage>
        <taxon>Bacteria</taxon>
        <taxon>Bacillati</taxon>
        <taxon>Bacillota</taxon>
        <taxon>Bacilli</taxon>
        <taxon>Lactobacillales</taxon>
        <taxon>Lactobacillaceae</taxon>
        <taxon>Fructilactobacillus</taxon>
    </lineage>
</organism>
<evidence type="ECO:0000256" key="6">
    <source>
        <dbReference type="ARBA" id="ARBA00022840"/>
    </source>
</evidence>
<evidence type="ECO:0000259" key="11">
    <source>
        <dbReference type="PROSITE" id="PS50862"/>
    </source>
</evidence>
<dbReference type="GO" id="GO:0006433">
    <property type="term" value="P:prolyl-tRNA aminoacylation"/>
    <property type="evidence" value="ECO:0007669"/>
    <property type="project" value="UniProtKB-UniRule"/>
</dbReference>
<dbReference type="GO" id="GO:0016740">
    <property type="term" value="F:transferase activity"/>
    <property type="evidence" value="ECO:0007669"/>
    <property type="project" value="UniProtKB-ARBA"/>
</dbReference>
<dbReference type="InterPro" id="IPR036621">
    <property type="entry name" value="Anticodon-bd_dom_sf"/>
</dbReference>
<dbReference type="InterPro" id="IPR004154">
    <property type="entry name" value="Anticodon-bd"/>
</dbReference>
<dbReference type="Pfam" id="PF00587">
    <property type="entry name" value="tRNA-synt_2b"/>
    <property type="match status" value="1"/>
</dbReference>
<proteinExistence type="inferred from homology"/>
<dbReference type="GO" id="GO:0005829">
    <property type="term" value="C:cytosol"/>
    <property type="evidence" value="ECO:0007669"/>
    <property type="project" value="TreeGrafter"/>
</dbReference>
<keyword evidence="4 10" id="KW-0436">Ligase</keyword>
<dbReference type="InterPro" id="IPR007214">
    <property type="entry name" value="YbaK/aa-tRNA-synth-assoc-dom"/>
</dbReference>
<dbReference type="FunFam" id="3.40.50.800:FF:000011">
    <property type="entry name" value="Proline--tRNA ligase"/>
    <property type="match status" value="1"/>
</dbReference>
<dbReference type="InterPro" id="IPR044140">
    <property type="entry name" value="ProRS_anticodon_short"/>
</dbReference>
<dbReference type="Proteomes" id="UP000001285">
    <property type="component" value="Chromosome"/>
</dbReference>
<comment type="similarity">
    <text evidence="10">Belongs to the class-II aminoacyl-tRNA synthetase family. ProS type 1 subfamily.</text>
</comment>
<dbReference type="InterPro" id="IPR023717">
    <property type="entry name" value="Pro-tRNA-Synthase_IIa_type1"/>
</dbReference>
<accession>G2KUC1</accession>
<dbReference type="GO" id="GO:0005524">
    <property type="term" value="F:ATP binding"/>
    <property type="evidence" value="ECO:0007669"/>
    <property type="project" value="UniProtKB-UniRule"/>
</dbReference>
<dbReference type="AlphaFoldDB" id="G2KUC1"/>
<dbReference type="Gene3D" id="3.30.930.10">
    <property type="entry name" value="Bira Bifunctional Protein, Domain 2"/>
    <property type="match status" value="2"/>
</dbReference>
<evidence type="ECO:0000256" key="10">
    <source>
        <dbReference type="HAMAP-Rule" id="MF_01569"/>
    </source>
</evidence>
<keyword evidence="13" id="KW-1185">Reference proteome</keyword>
<dbReference type="Pfam" id="PF03129">
    <property type="entry name" value="HGTP_anticodon"/>
    <property type="match status" value="1"/>
</dbReference>
<dbReference type="KEGG" id="lsn:LSA_08240"/>
<dbReference type="InterPro" id="IPR006195">
    <property type="entry name" value="aa-tRNA-synth_II"/>
</dbReference>
<evidence type="ECO:0000256" key="9">
    <source>
        <dbReference type="ARBA" id="ARBA00047671"/>
    </source>
</evidence>
<evidence type="ECO:0000256" key="3">
    <source>
        <dbReference type="ARBA" id="ARBA00022490"/>
    </source>
</evidence>
<comment type="subcellular location">
    <subcellularLocation>
        <location evidence="1 10">Cytoplasm</location>
    </subcellularLocation>
</comment>
<dbReference type="STRING" id="714313.LSA_08240"/>
<name>G2KUC1_FRUST</name>
<keyword evidence="3 10" id="KW-0963">Cytoplasm</keyword>
<evidence type="ECO:0000256" key="7">
    <source>
        <dbReference type="ARBA" id="ARBA00022917"/>
    </source>
</evidence>
<dbReference type="InterPro" id="IPR002316">
    <property type="entry name" value="Pro-tRNA-ligase_IIa"/>
</dbReference>
<protein>
    <recommendedName>
        <fullName evidence="10">Proline--tRNA ligase</fullName>
        <ecNumber evidence="10">6.1.1.15</ecNumber>
    </recommendedName>
    <alternativeName>
        <fullName evidence="10">Prolyl-tRNA synthetase</fullName>
        <shortName evidence="10">ProRS</shortName>
    </alternativeName>
</protein>
<dbReference type="CDD" id="cd00861">
    <property type="entry name" value="ProRS_anticodon_short"/>
    <property type="match status" value="1"/>
</dbReference>
<keyword evidence="8 10" id="KW-0030">Aminoacyl-tRNA synthetase</keyword>